<evidence type="ECO:0000256" key="6">
    <source>
        <dbReference type="RuleBase" id="RU003930"/>
    </source>
</evidence>
<dbReference type="InterPro" id="IPR031310">
    <property type="entry name" value="Ribosomal_uL5_N"/>
</dbReference>
<dbReference type="STRING" id="1805209.AUJ73_02485"/>
<comment type="caution">
    <text evidence="9">The sequence shown here is derived from an EMBL/GenBank/DDBJ whole genome shotgun (WGS) entry which is preliminary data.</text>
</comment>
<evidence type="ECO:0000256" key="3">
    <source>
        <dbReference type="ARBA" id="ARBA00023274"/>
    </source>
</evidence>
<sequence length="182" mass="20851">MIGSNLYKYYSEEIKTKLQSELKIKNSMATPRLLKIVVNVGLGEALINKNAIENMSRQLMVITGQKPVITYAKRDISTFKLRKGDAIGLKITLRGIRMYDFYEKLVKIVLPRIRDFRGINSSSIDEKGNFTLGLKEQIVFPEIEYGQIDKVRGLEITIMTNARNKEQALKLMEMLGMPFKKT</sequence>
<dbReference type="Proteomes" id="UP000183120">
    <property type="component" value="Unassembled WGS sequence"/>
</dbReference>
<dbReference type="GO" id="GO:0000049">
    <property type="term" value="F:tRNA binding"/>
    <property type="evidence" value="ECO:0007669"/>
    <property type="project" value="UniProtKB-UniRule"/>
</dbReference>
<dbReference type="SUPFAM" id="SSF55282">
    <property type="entry name" value="RL5-like"/>
    <property type="match status" value="1"/>
</dbReference>
<dbReference type="AlphaFoldDB" id="A0A1J4TR53"/>
<evidence type="ECO:0000256" key="4">
    <source>
        <dbReference type="ARBA" id="ARBA00035245"/>
    </source>
</evidence>
<reference evidence="9 10" key="1">
    <citation type="journal article" date="2016" name="Environ. Microbiol.">
        <title>Genomic resolution of a cold subsurface aquifer community provides metabolic insights for novel microbes adapted to high CO concentrations.</title>
        <authorList>
            <person name="Probst A.J."/>
            <person name="Castelle C.J."/>
            <person name="Singh A."/>
            <person name="Brown C.T."/>
            <person name="Anantharaman K."/>
            <person name="Sharon I."/>
            <person name="Hug L.A."/>
            <person name="Burstein D."/>
            <person name="Emerson J.B."/>
            <person name="Thomas B.C."/>
            <person name="Banfield J.F."/>
        </authorList>
    </citation>
    <scope>NUCLEOTIDE SEQUENCE [LARGE SCALE GENOMIC DNA]</scope>
    <source>
        <strain evidence="9">CG1_02_37_22</strain>
    </source>
</reference>
<accession>A0A1J4TR53</accession>
<dbReference type="HAMAP" id="MF_01333_B">
    <property type="entry name" value="Ribosomal_uL5_B"/>
    <property type="match status" value="1"/>
</dbReference>
<evidence type="ECO:0000313" key="9">
    <source>
        <dbReference type="EMBL" id="OIO14322.1"/>
    </source>
</evidence>
<protein>
    <recommendedName>
        <fullName evidence="4 5">Large ribosomal subunit protein uL5</fullName>
    </recommendedName>
</protein>
<comment type="subunit">
    <text evidence="5">Part of the 50S ribosomal subunit; part of the 5S rRNA/L5/L18/L25 subcomplex. Contacts the 5S rRNA and the P site tRNA. Forms a bridge to the 30S subunit in the 70S ribosome.</text>
</comment>
<keyword evidence="5" id="KW-0699">rRNA-binding</keyword>
<dbReference type="InterPro" id="IPR022803">
    <property type="entry name" value="Ribosomal_uL5_dom_sf"/>
</dbReference>
<evidence type="ECO:0000259" key="8">
    <source>
        <dbReference type="Pfam" id="PF00673"/>
    </source>
</evidence>
<dbReference type="NCBIfam" id="NF000585">
    <property type="entry name" value="PRK00010.1"/>
    <property type="match status" value="1"/>
</dbReference>
<comment type="similarity">
    <text evidence="1 5 6">Belongs to the universal ribosomal protein uL5 family.</text>
</comment>
<dbReference type="InterPro" id="IPR002132">
    <property type="entry name" value="Ribosomal_uL5"/>
</dbReference>
<dbReference type="Gene3D" id="3.30.1440.10">
    <property type="match status" value="1"/>
</dbReference>
<organism evidence="9 10">
    <name type="scientific">Candidatus Gottesmanbacteria bacterium CG1_02_37_22</name>
    <dbReference type="NCBI Taxonomy" id="1805209"/>
    <lineage>
        <taxon>Bacteria</taxon>
        <taxon>Candidatus Gottesmaniibacteriota</taxon>
    </lineage>
</organism>
<name>A0A1J4TR53_9BACT</name>
<keyword evidence="5" id="KW-0820">tRNA-binding</keyword>
<evidence type="ECO:0000256" key="2">
    <source>
        <dbReference type="ARBA" id="ARBA00022980"/>
    </source>
</evidence>
<keyword evidence="3 5" id="KW-0687">Ribonucleoprotein</keyword>
<dbReference type="PANTHER" id="PTHR11994">
    <property type="entry name" value="60S RIBOSOMAL PROTEIN L11-RELATED"/>
    <property type="match status" value="1"/>
</dbReference>
<dbReference type="GO" id="GO:1990904">
    <property type="term" value="C:ribonucleoprotein complex"/>
    <property type="evidence" value="ECO:0007669"/>
    <property type="project" value="UniProtKB-KW"/>
</dbReference>
<feature type="domain" description="Large ribosomal subunit protein uL5 C-terminal" evidence="8">
    <location>
        <begin position="87"/>
        <end position="179"/>
    </location>
</feature>
<dbReference type="InterPro" id="IPR020930">
    <property type="entry name" value="Ribosomal_uL5_bac-type"/>
</dbReference>
<keyword evidence="2 5" id="KW-0689">Ribosomal protein</keyword>
<dbReference type="Pfam" id="PF00673">
    <property type="entry name" value="Ribosomal_L5_C"/>
    <property type="match status" value="1"/>
</dbReference>
<comment type="function">
    <text evidence="5">This is 1 of the proteins that bind and probably mediate the attachment of the 5S RNA into the large ribosomal subunit, where it forms part of the central protuberance. In the 70S ribosome it contacts protein S13 of the 30S subunit (bridge B1b), connecting the 2 subunits; this bridge is implicated in subunit movement. Contacts the P site tRNA; the 5S rRNA and some of its associated proteins might help stabilize positioning of ribosome-bound tRNAs.</text>
</comment>
<dbReference type="FunFam" id="3.30.1440.10:FF:000001">
    <property type="entry name" value="50S ribosomal protein L5"/>
    <property type="match status" value="1"/>
</dbReference>
<evidence type="ECO:0000256" key="1">
    <source>
        <dbReference type="ARBA" id="ARBA00008553"/>
    </source>
</evidence>
<proteinExistence type="inferred from homology"/>
<dbReference type="GO" id="GO:0005840">
    <property type="term" value="C:ribosome"/>
    <property type="evidence" value="ECO:0007669"/>
    <property type="project" value="UniProtKB-KW"/>
</dbReference>
<dbReference type="EMBL" id="MNUY01000039">
    <property type="protein sequence ID" value="OIO14322.1"/>
    <property type="molecule type" value="Genomic_DNA"/>
</dbReference>
<evidence type="ECO:0000313" key="10">
    <source>
        <dbReference type="Proteomes" id="UP000183120"/>
    </source>
</evidence>
<gene>
    <name evidence="5" type="primary">rplE</name>
    <name evidence="9" type="ORF">AUJ73_02485</name>
</gene>
<dbReference type="Pfam" id="PF00281">
    <property type="entry name" value="Ribosomal_L5"/>
    <property type="match status" value="1"/>
</dbReference>
<dbReference type="PIRSF" id="PIRSF002161">
    <property type="entry name" value="Ribosomal_L5"/>
    <property type="match status" value="1"/>
</dbReference>
<dbReference type="InterPro" id="IPR031309">
    <property type="entry name" value="Ribosomal_uL5_C"/>
</dbReference>
<evidence type="ECO:0000256" key="5">
    <source>
        <dbReference type="HAMAP-Rule" id="MF_01333"/>
    </source>
</evidence>
<feature type="domain" description="Large ribosomal subunit protein uL5 N-terminal" evidence="7">
    <location>
        <begin position="26"/>
        <end position="82"/>
    </location>
</feature>
<dbReference type="GO" id="GO:0006412">
    <property type="term" value="P:translation"/>
    <property type="evidence" value="ECO:0007669"/>
    <property type="project" value="UniProtKB-UniRule"/>
</dbReference>
<dbReference type="GO" id="GO:0003735">
    <property type="term" value="F:structural constituent of ribosome"/>
    <property type="evidence" value="ECO:0007669"/>
    <property type="project" value="InterPro"/>
</dbReference>
<dbReference type="GO" id="GO:0019843">
    <property type="term" value="F:rRNA binding"/>
    <property type="evidence" value="ECO:0007669"/>
    <property type="project" value="UniProtKB-UniRule"/>
</dbReference>
<evidence type="ECO:0000259" key="7">
    <source>
        <dbReference type="Pfam" id="PF00281"/>
    </source>
</evidence>
<keyword evidence="5" id="KW-0694">RNA-binding</keyword>